<accession>A0A7J5ZTX8</accession>
<evidence type="ECO:0000313" key="2">
    <source>
        <dbReference type="EMBL" id="KAF4074104.1"/>
    </source>
</evidence>
<feature type="compositionally biased region" description="Basic and acidic residues" evidence="1">
    <location>
        <begin position="269"/>
        <end position="293"/>
    </location>
</feature>
<feature type="region of interest" description="Disordered" evidence="1">
    <location>
        <begin position="220"/>
        <end position="324"/>
    </location>
</feature>
<name>A0A7J5ZTX8_AMEME</name>
<dbReference type="Proteomes" id="UP000593565">
    <property type="component" value="Unassembled WGS sequence"/>
</dbReference>
<feature type="compositionally biased region" description="Acidic residues" evidence="1">
    <location>
        <begin position="157"/>
        <end position="167"/>
    </location>
</feature>
<dbReference type="Pfam" id="PF15334">
    <property type="entry name" value="AIB"/>
    <property type="match status" value="1"/>
</dbReference>
<feature type="region of interest" description="Disordered" evidence="1">
    <location>
        <begin position="366"/>
        <end position="417"/>
    </location>
</feature>
<gene>
    <name evidence="2" type="ORF">AMELA_G00250860</name>
</gene>
<keyword evidence="3" id="KW-1185">Reference proteome</keyword>
<dbReference type="AlphaFoldDB" id="A0A7J5ZTX8"/>
<dbReference type="GO" id="GO:0007051">
    <property type="term" value="P:spindle organization"/>
    <property type="evidence" value="ECO:0007669"/>
    <property type="project" value="TreeGrafter"/>
</dbReference>
<feature type="compositionally biased region" description="Polar residues" evidence="1">
    <location>
        <begin position="245"/>
        <end position="260"/>
    </location>
</feature>
<dbReference type="GO" id="GO:0005813">
    <property type="term" value="C:centrosome"/>
    <property type="evidence" value="ECO:0007669"/>
    <property type="project" value="TreeGrafter"/>
</dbReference>
<organism evidence="2 3">
    <name type="scientific">Ameiurus melas</name>
    <name type="common">Black bullhead</name>
    <name type="synonym">Silurus melas</name>
    <dbReference type="NCBI Taxonomy" id="219545"/>
    <lineage>
        <taxon>Eukaryota</taxon>
        <taxon>Metazoa</taxon>
        <taxon>Chordata</taxon>
        <taxon>Craniata</taxon>
        <taxon>Vertebrata</taxon>
        <taxon>Euteleostomi</taxon>
        <taxon>Actinopterygii</taxon>
        <taxon>Neopterygii</taxon>
        <taxon>Teleostei</taxon>
        <taxon>Ostariophysi</taxon>
        <taxon>Siluriformes</taxon>
        <taxon>Ictaluridae</taxon>
        <taxon>Ameiurus</taxon>
    </lineage>
</organism>
<evidence type="ECO:0000313" key="3">
    <source>
        <dbReference type="Proteomes" id="UP000593565"/>
    </source>
</evidence>
<proteinExistence type="predicted"/>
<feature type="compositionally biased region" description="Polar residues" evidence="1">
    <location>
        <begin position="221"/>
        <end position="236"/>
    </location>
</feature>
<dbReference type="PANTHER" id="PTHR14526">
    <property type="entry name" value="AURORA KINASE A AND NINEIN-INTERACTING PROTEIN"/>
    <property type="match status" value="1"/>
</dbReference>
<feature type="compositionally biased region" description="Polar residues" evidence="1">
    <location>
        <begin position="406"/>
        <end position="417"/>
    </location>
</feature>
<protein>
    <recommendedName>
        <fullName evidence="4">Aurora kinase A and ninein-interacting protein</fullName>
    </recommendedName>
</protein>
<feature type="region of interest" description="Disordered" evidence="1">
    <location>
        <begin position="82"/>
        <end position="169"/>
    </location>
</feature>
<feature type="compositionally biased region" description="Basic and acidic residues" evidence="1">
    <location>
        <begin position="142"/>
        <end position="153"/>
    </location>
</feature>
<dbReference type="PANTHER" id="PTHR14526:SF2">
    <property type="entry name" value="AURORA KINASE A AND NINEIN-INTERACTING PROTEIN"/>
    <property type="match status" value="1"/>
</dbReference>
<dbReference type="GO" id="GO:0000922">
    <property type="term" value="C:spindle pole"/>
    <property type="evidence" value="ECO:0007669"/>
    <property type="project" value="TreeGrafter"/>
</dbReference>
<sequence>MKSSKRRTGKALCPEQEQEQGCGVWLDADELKAKKQRKLARPISKLLNPLARSGGYSVAVALNFTQTKMEMPATKQSTISSFFLPQSKKGKDADDRSSSWPSGMSSTPLAEAQTGTKRKREMISESPSERDDVSERSCLMDPQERGADIERVSAEACNDDDDDEEENKEQQFLHLIWGYQSEECEPAGKRRPPQNIQIEKTQRYSHETFQIHRSICGENGNGSSASLSSEDVYTQEQLKDRSVTEENASFLTPRSGTEIRNTLKGLARSAKEPELSERRRLWSPVKREDKENSRPTSPRHSDALSAFKQRVCSSPARRSSDWNRKLYRTPKKSIGAAQENDEDSFGTLFTQDSEGFRVIAHRGKRSRCPLKDQTNSREGRQYLSIPSVRPVETEENSDPEPEMLFTQDSQGNTVIKH</sequence>
<feature type="compositionally biased region" description="Basic and acidic residues" evidence="1">
    <location>
        <begin position="121"/>
        <end position="135"/>
    </location>
</feature>
<reference evidence="2 3" key="1">
    <citation type="submission" date="2020-02" db="EMBL/GenBank/DDBJ databases">
        <title>A chromosome-scale genome assembly of the black bullhead catfish (Ameiurus melas).</title>
        <authorList>
            <person name="Wen M."/>
            <person name="Zham M."/>
            <person name="Cabau C."/>
            <person name="Klopp C."/>
            <person name="Donnadieu C."/>
            <person name="Roques C."/>
            <person name="Bouchez O."/>
            <person name="Lampietro C."/>
            <person name="Jouanno E."/>
            <person name="Herpin A."/>
            <person name="Louis A."/>
            <person name="Berthelot C."/>
            <person name="Parey E."/>
            <person name="Roest-Crollius H."/>
            <person name="Braasch I."/>
            <person name="Postlethwait J."/>
            <person name="Robinson-Rechavi M."/>
            <person name="Echchiki A."/>
            <person name="Begum T."/>
            <person name="Montfort J."/>
            <person name="Schartl M."/>
            <person name="Bobe J."/>
            <person name="Guiguen Y."/>
        </authorList>
    </citation>
    <scope>NUCLEOTIDE SEQUENCE [LARGE SCALE GENOMIC DNA]</scope>
    <source>
        <strain evidence="2">M_S1</strain>
        <tissue evidence="2">Blood</tissue>
    </source>
</reference>
<dbReference type="InterPro" id="IPR029286">
    <property type="entry name" value="AUNIP"/>
</dbReference>
<evidence type="ECO:0008006" key="4">
    <source>
        <dbReference type="Google" id="ProtNLM"/>
    </source>
</evidence>
<comment type="caution">
    <text evidence="2">The sequence shown here is derived from an EMBL/GenBank/DDBJ whole genome shotgun (WGS) entry which is preliminary data.</text>
</comment>
<evidence type="ECO:0000256" key="1">
    <source>
        <dbReference type="SAM" id="MobiDB-lite"/>
    </source>
</evidence>
<dbReference type="EMBL" id="JAAGNN010000023">
    <property type="protein sequence ID" value="KAF4074104.1"/>
    <property type="molecule type" value="Genomic_DNA"/>
</dbReference>